<proteinExistence type="predicted"/>
<evidence type="ECO:0000313" key="2">
    <source>
        <dbReference type="EMBL" id="GIE00021.1"/>
    </source>
</evidence>
<dbReference type="Gene3D" id="2.40.260.10">
    <property type="entry name" value="Sortase"/>
    <property type="match status" value="1"/>
</dbReference>
<dbReference type="Proteomes" id="UP000637628">
    <property type="component" value="Unassembled WGS sequence"/>
</dbReference>
<organism evidence="2 3">
    <name type="scientific">Paractinoplanes durhamensis</name>
    <dbReference type="NCBI Taxonomy" id="113563"/>
    <lineage>
        <taxon>Bacteria</taxon>
        <taxon>Bacillati</taxon>
        <taxon>Actinomycetota</taxon>
        <taxon>Actinomycetes</taxon>
        <taxon>Micromonosporales</taxon>
        <taxon>Micromonosporaceae</taxon>
        <taxon>Paractinoplanes</taxon>
    </lineage>
</organism>
<dbReference type="CDD" id="cd05829">
    <property type="entry name" value="Sortase_F"/>
    <property type="match status" value="1"/>
</dbReference>
<dbReference type="NCBIfam" id="NF033748">
    <property type="entry name" value="class_F_sortase"/>
    <property type="match status" value="1"/>
</dbReference>
<protein>
    <recommendedName>
        <fullName evidence="4">Class F sortase</fullName>
    </recommendedName>
</protein>
<sequence>MEVARPRLAALAMVLALTGAPLVAGGLRARAAATPWQPPPAPVAAAVPFAEPRREPAPDAGMPSSVPVHLDIPAIEVHTGLVRLGLNRDGTVEVPPLDGDAPAGWYEHSVTPGEIGAAVLIGHVDTASDGPAVFYRLGALKPGDSITVRRADGTTATFHVVTVGLYPKSDFPTDLVYGPVPYPGLRLVTCGGSFDRSRATYRSNVVVTAR</sequence>
<dbReference type="InterPro" id="IPR042001">
    <property type="entry name" value="Sortase_F"/>
</dbReference>
<reference evidence="2 3" key="1">
    <citation type="submission" date="2021-01" db="EMBL/GenBank/DDBJ databases">
        <title>Whole genome shotgun sequence of Actinoplanes durhamensis NBRC 14914.</title>
        <authorList>
            <person name="Komaki H."/>
            <person name="Tamura T."/>
        </authorList>
    </citation>
    <scope>NUCLEOTIDE SEQUENCE [LARGE SCALE GENOMIC DNA]</scope>
    <source>
        <strain evidence="2 3">NBRC 14914</strain>
    </source>
</reference>
<evidence type="ECO:0000313" key="3">
    <source>
        <dbReference type="Proteomes" id="UP000637628"/>
    </source>
</evidence>
<evidence type="ECO:0008006" key="4">
    <source>
        <dbReference type="Google" id="ProtNLM"/>
    </source>
</evidence>
<dbReference type="InterPro" id="IPR023365">
    <property type="entry name" value="Sortase_dom-sf"/>
</dbReference>
<dbReference type="RefSeq" id="WP_239132188.1">
    <property type="nucleotide sequence ID" value="NZ_BAAATX010000015.1"/>
</dbReference>
<dbReference type="InterPro" id="IPR005754">
    <property type="entry name" value="Sortase"/>
</dbReference>
<keyword evidence="3" id="KW-1185">Reference proteome</keyword>
<dbReference type="EMBL" id="BOML01000013">
    <property type="protein sequence ID" value="GIE00021.1"/>
    <property type="molecule type" value="Genomic_DNA"/>
</dbReference>
<evidence type="ECO:0000256" key="1">
    <source>
        <dbReference type="ARBA" id="ARBA00022801"/>
    </source>
</evidence>
<keyword evidence="1" id="KW-0378">Hydrolase</keyword>
<accession>A0ABQ3YR55</accession>
<dbReference type="SUPFAM" id="SSF63817">
    <property type="entry name" value="Sortase"/>
    <property type="match status" value="1"/>
</dbReference>
<comment type="caution">
    <text evidence="2">The sequence shown here is derived from an EMBL/GenBank/DDBJ whole genome shotgun (WGS) entry which is preliminary data.</text>
</comment>
<name>A0ABQ3YR55_9ACTN</name>
<gene>
    <name evidence="2" type="ORF">Adu01nite_13710</name>
</gene>
<dbReference type="Pfam" id="PF04203">
    <property type="entry name" value="Sortase"/>
    <property type="match status" value="1"/>
</dbReference>